<feature type="binding site" evidence="12">
    <location>
        <position position="393"/>
    </location>
    <ligand>
        <name>substrate</name>
    </ligand>
</feature>
<dbReference type="Proteomes" id="UP000317371">
    <property type="component" value="Unassembled WGS sequence"/>
</dbReference>
<dbReference type="InterPro" id="IPR033247">
    <property type="entry name" value="Transketolase_fam"/>
</dbReference>
<dbReference type="CDD" id="cd02012">
    <property type="entry name" value="TPP_TK"/>
    <property type="match status" value="1"/>
</dbReference>
<dbReference type="FunFam" id="3.40.50.970:FF:000003">
    <property type="entry name" value="Transketolase"/>
    <property type="match status" value="1"/>
</dbReference>
<feature type="binding site" evidence="13">
    <location>
        <position position="79"/>
    </location>
    <ligand>
        <name>thiamine diphosphate</name>
        <dbReference type="ChEBI" id="CHEBI:58937"/>
    </ligand>
</feature>
<dbReference type="EMBL" id="VIGC01000008">
    <property type="protein sequence ID" value="TQE96427.1"/>
    <property type="molecule type" value="Genomic_DNA"/>
</dbReference>
<dbReference type="GO" id="GO:0006098">
    <property type="term" value="P:pentose-phosphate shunt"/>
    <property type="evidence" value="ECO:0007669"/>
    <property type="project" value="TreeGrafter"/>
</dbReference>
<keyword evidence="8 13" id="KW-0786">Thiamine pyrophosphate</keyword>
<comment type="cofactor">
    <cofactor evidence="16">
        <name>Mg(2+)</name>
        <dbReference type="ChEBI" id="CHEBI:18420"/>
    </cofactor>
    <cofactor evidence="16">
        <name>Ca(2+)</name>
        <dbReference type="ChEBI" id="CHEBI:29108"/>
    </cofactor>
    <cofactor evidence="16">
        <name>Mn(2+)</name>
        <dbReference type="ChEBI" id="CHEBI:29035"/>
    </cofactor>
    <cofactor evidence="16">
        <name>Co(2+)</name>
        <dbReference type="ChEBI" id="CHEBI:48828"/>
    </cofactor>
    <text evidence="16">Binds 1 Mg(2+) ion per subunit. Can also utilize other divalent metal cations, such as Ca(2+), Mn(2+) and Co(2+).</text>
</comment>
<feature type="binding site" evidence="14">
    <location>
        <position position="168"/>
    </location>
    <ligand>
        <name>Mg(2+)</name>
        <dbReference type="ChEBI" id="CHEBI:18420"/>
    </ligand>
</feature>
<dbReference type="InterPro" id="IPR055152">
    <property type="entry name" value="Transketolase-like_C_2"/>
</dbReference>
<dbReference type="PROSITE" id="PS00802">
    <property type="entry name" value="TRANSKETOLASE_2"/>
    <property type="match status" value="1"/>
</dbReference>
<evidence type="ECO:0000259" key="17">
    <source>
        <dbReference type="SMART" id="SM00861"/>
    </source>
</evidence>
<dbReference type="PANTHER" id="PTHR43522">
    <property type="entry name" value="TRANSKETOLASE"/>
    <property type="match status" value="1"/>
</dbReference>
<keyword evidence="5 16" id="KW-0808">Transferase</keyword>
<feature type="binding site" evidence="12">
    <location>
        <position position="478"/>
    </location>
    <ligand>
        <name>substrate</name>
    </ligand>
</feature>
<dbReference type="FunFam" id="3.40.50.920:FF:000003">
    <property type="entry name" value="Transketolase"/>
    <property type="match status" value="1"/>
</dbReference>
<comment type="catalytic activity">
    <reaction evidence="9 16">
        <text>D-sedoheptulose 7-phosphate + D-glyceraldehyde 3-phosphate = aldehydo-D-ribose 5-phosphate + D-xylulose 5-phosphate</text>
        <dbReference type="Rhea" id="RHEA:10508"/>
        <dbReference type="ChEBI" id="CHEBI:57483"/>
        <dbReference type="ChEBI" id="CHEBI:57737"/>
        <dbReference type="ChEBI" id="CHEBI:58273"/>
        <dbReference type="ChEBI" id="CHEBI:59776"/>
        <dbReference type="EC" id="2.2.1.1"/>
    </reaction>
</comment>
<comment type="cofactor">
    <cofactor evidence="13">
        <name>thiamine diphosphate</name>
        <dbReference type="ChEBI" id="CHEBI:58937"/>
    </cofactor>
    <text evidence="13">Binds 1 thiamine pyrophosphate per subunit. During the reaction, the substrate forms a covalent intermediate with the cofactor.</text>
</comment>
<dbReference type="InParanoid" id="A0A540VI28"/>
<dbReference type="GO" id="GO:0005829">
    <property type="term" value="C:cytosol"/>
    <property type="evidence" value="ECO:0007669"/>
    <property type="project" value="TreeGrafter"/>
</dbReference>
<dbReference type="OrthoDB" id="8732661at2"/>
<dbReference type="EC" id="2.2.1.1" evidence="3 10"/>
<dbReference type="SUPFAM" id="SSF52518">
    <property type="entry name" value="Thiamin diphosphate-binding fold (THDP-binding)"/>
    <property type="match status" value="2"/>
</dbReference>
<feature type="binding site" evidence="13">
    <location>
        <position position="446"/>
    </location>
    <ligand>
        <name>thiamine diphosphate</name>
        <dbReference type="ChEBI" id="CHEBI:58937"/>
    </ligand>
</feature>
<evidence type="ECO:0000256" key="12">
    <source>
        <dbReference type="PIRSR" id="PIRSR605478-2"/>
    </source>
</evidence>
<keyword evidence="7 14" id="KW-0460">Magnesium</keyword>
<comment type="caution">
    <text evidence="18">The sequence shown here is derived from an EMBL/GenBank/DDBJ whole genome shotgun (WGS) entry which is preliminary data.</text>
</comment>
<evidence type="ECO:0000256" key="11">
    <source>
        <dbReference type="PIRSR" id="PIRSR605478-1"/>
    </source>
</evidence>
<dbReference type="RefSeq" id="WP_141609572.1">
    <property type="nucleotide sequence ID" value="NZ_VIGC02000008.1"/>
</dbReference>
<feature type="active site" description="Proton donor" evidence="11">
    <location>
        <position position="420"/>
    </location>
</feature>
<dbReference type="GO" id="GO:0046872">
    <property type="term" value="F:metal ion binding"/>
    <property type="evidence" value="ECO:0007669"/>
    <property type="project" value="UniProtKB-KW"/>
</dbReference>
<feature type="domain" description="Transketolase-like pyrimidine-binding" evidence="17">
    <location>
        <begin position="363"/>
        <end position="534"/>
    </location>
</feature>
<comment type="cofactor">
    <cofactor evidence="14">
        <name>Mg(2+)</name>
        <dbReference type="ChEBI" id="CHEBI:18420"/>
    </cofactor>
    <text evidence="14">Binds 1 Mg(2+) ion per subunit. Can also utilize other divalent metal cations, such as Ca(2+), Mn(2+) and Co(2+).</text>
</comment>
<organism evidence="18 19">
    <name type="scientific">Litorilinea aerophila</name>
    <dbReference type="NCBI Taxonomy" id="1204385"/>
    <lineage>
        <taxon>Bacteria</taxon>
        <taxon>Bacillati</taxon>
        <taxon>Chloroflexota</taxon>
        <taxon>Caldilineae</taxon>
        <taxon>Caldilineales</taxon>
        <taxon>Caldilineaceae</taxon>
        <taxon>Litorilinea</taxon>
    </lineage>
</organism>
<dbReference type="InterPro" id="IPR005478">
    <property type="entry name" value="Transketolase_bac-like"/>
</dbReference>
<feature type="binding site" evidence="13">
    <location>
        <position position="272"/>
    </location>
    <ligand>
        <name>thiamine diphosphate</name>
        <dbReference type="ChEBI" id="CHEBI:58937"/>
    </ligand>
</feature>
<dbReference type="SMART" id="SM00861">
    <property type="entry name" value="Transket_pyr"/>
    <property type="match status" value="1"/>
</dbReference>
<feature type="site" description="Important for catalytic activity" evidence="15">
    <location>
        <position position="39"/>
    </location>
</feature>
<sequence length="686" mass="74655">MTFAAALQGKTLDRDFETKAVNTIRMLAADAVQQANSGHPGMPMGMAQAAFVLWTRYLRYNPTNPHWPNRDRFVLSAGHGSMLLYALLYLTGYDLPLEELKNFRQWGSKTPGHPEYGHTPGVETTTGPLGQGFANGVGMALATHWLAQRFNRPGYNIVDHHIYAIVSDGDLMEGIASEAASLAGHLKLGRLIYLYDDNHITIDGSTEVAYTEDWAKRFEAYGWHVQKVDGLDGEAVAQAIEAAQADPRPSIIGCRTVIGYGSPNKAGTSKVHGEALGEDELKRTKENLGWPLEPRFYVPDDVLQFFRQAVPRGQELEAEHQALLEAYSREYPAEAAEYRQFMAGELPEGWQESIPPFPAGKAVATRNASGAVINALAKAIPNLIGGSADLAGSNKTTIDGSPFLAPGDYSGRNIHFGVREHGMAGILNGMALHGGVIPYGGTFLVFSDYARPSMRLAALMGIRVIYVMTHDSIGLGEDGPTHQPIEHLAALRAIPNMTVIRPADANETIYAWIAALQNTQGPTVLALTRQNLPVYDRAAEGLGEASGLLRGGYVFFEQAEDGLDLVLISTGSEVDIAYQAAKALAAEGVGVRVVSLPSWELFQKQEEAYRQQVLPPGVPRLAIEAATPFGWERWVGNDKSRGDIIGIDHFGASAPYQRIYQEFGLTPERLAERARQLLAQSQPSRA</sequence>
<feature type="binding site" evidence="14">
    <location>
        <position position="198"/>
    </location>
    <ligand>
        <name>Mg(2+)</name>
        <dbReference type="ChEBI" id="CHEBI:18420"/>
    </ligand>
</feature>
<dbReference type="Gene3D" id="3.40.50.970">
    <property type="match status" value="2"/>
</dbReference>
<feature type="binding site" evidence="14">
    <location>
        <position position="200"/>
    </location>
    <ligand>
        <name>Mg(2+)</name>
        <dbReference type="ChEBI" id="CHEBI:18420"/>
    </ligand>
</feature>
<evidence type="ECO:0000256" key="10">
    <source>
        <dbReference type="NCBIfam" id="TIGR00232"/>
    </source>
</evidence>
<feature type="site" description="Important for catalytic activity" evidence="15">
    <location>
        <position position="272"/>
    </location>
</feature>
<dbReference type="InterPro" id="IPR005474">
    <property type="entry name" value="Transketolase_N"/>
</dbReference>
<feature type="binding site" evidence="13">
    <location>
        <position position="169"/>
    </location>
    <ligand>
        <name>thiamine diphosphate</name>
        <dbReference type="ChEBI" id="CHEBI:58937"/>
    </ligand>
</feature>
<name>A0A540VI28_9CHLR</name>
<dbReference type="InterPro" id="IPR020826">
    <property type="entry name" value="Transketolase_BS"/>
</dbReference>
<evidence type="ECO:0000256" key="16">
    <source>
        <dbReference type="RuleBase" id="RU004996"/>
    </source>
</evidence>
<comment type="similarity">
    <text evidence="1 16">Belongs to the transketolase family.</text>
</comment>
<evidence type="ECO:0000256" key="5">
    <source>
        <dbReference type="ARBA" id="ARBA00022679"/>
    </source>
</evidence>
<proteinExistence type="inferred from homology"/>
<dbReference type="Gene3D" id="3.40.50.920">
    <property type="match status" value="1"/>
</dbReference>
<evidence type="ECO:0000313" key="18">
    <source>
        <dbReference type="EMBL" id="TQE96427.1"/>
    </source>
</evidence>
<dbReference type="SUPFAM" id="SSF52922">
    <property type="entry name" value="TK C-terminal domain-like"/>
    <property type="match status" value="1"/>
</dbReference>
<keyword evidence="16" id="KW-0106">Calcium</keyword>
<dbReference type="PANTHER" id="PTHR43522:SF2">
    <property type="entry name" value="TRANSKETOLASE 1-RELATED"/>
    <property type="match status" value="1"/>
</dbReference>
<dbReference type="InterPro" id="IPR005475">
    <property type="entry name" value="Transketolase-like_Pyr-bd"/>
</dbReference>
<feature type="binding site" evidence="12">
    <location>
        <position position="272"/>
    </location>
    <ligand>
        <name>substrate</name>
    </ligand>
</feature>
<dbReference type="CDD" id="cd07033">
    <property type="entry name" value="TPP_PYR_DXS_TK_like"/>
    <property type="match status" value="1"/>
</dbReference>
<evidence type="ECO:0000256" key="7">
    <source>
        <dbReference type="ARBA" id="ARBA00022842"/>
    </source>
</evidence>
<evidence type="ECO:0000256" key="3">
    <source>
        <dbReference type="ARBA" id="ARBA00013152"/>
    </source>
</evidence>
<feature type="binding site" evidence="12">
    <location>
        <position position="529"/>
    </location>
    <ligand>
        <name>substrate</name>
    </ligand>
</feature>
<evidence type="ECO:0000256" key="4">
    <source>
        <dbReference type="ARBA" id="ARBA00016662"/>
    </source>
</evidence>
<feature type="binding site" evidence="12">
    <location>
        <position position="470"/>
    </location>
    <ligand>
        <name>substrate</name>
    </ligand>
</feature>
<feature type="binding site" evidence="13">
    <location>
        <begin position="127"/>
        <end position="129"/>
    </location>
    <ligand>
        <name>thiamine diphosphate</name>
        <dbReference type="ChEBI" id="CHEBI:58937"/>
    </ligand>
</feature>
<evidence type="ECO:0000256" key="15">
    <source>
        <dbReference type="PIRSR" id="PIRSR605478-5"/>
    </source>
</evidence>
<evidence type="ECO:0000256" key="14">
    <source>
        <dbReference type="PIRSR" id="PIRSR605478-4"/>
    </source>
</evidence>
<evidence type="ECO:0000256" key="2">
    <source>
        <dbReference type="ARBA" id="ARBA00011738"/>
    </source>
</evidence>
<dbReference type="FunFam" id="3.40.50.970:FF:000004">
    <property type="entry name" value="Transketolase"/>
    <property type="match status" value="1"/>
</dbReference>
<feature type="binding site" evidence="12">
    <location>
        <position position="366"/>
    </location>
    <ligand>
        <name>substrate</name>
    </ligand>
</feature>
<protein>
    <recommendedName>
        <fullName evidence="4 10">Transketolase</fullName>
        <ecNumber evidence="3 10">2.2.1.1</ecNumber>
    </recommendedName>
</protein>
<dbReference type="PROSITE" id="PS00801">
    <property type="entry name" value="TRANSKETOLASE_1"/>
    <property type="match status" value="1"/>
</dbReference>
<reference evidence="18 19" key="1">
    <citation type="submission" date="2019-06" db="EMBL/GenBank/DDBJ databases">
        <title>Genome sequence of Litorilinea aerophila BAA-2444.</title>
        <authorList>
            <person name="Maclea K.S."/>
            <person name="Maurais E.G."/>
            <person name="Iannazzi L.C."/>
        </authorList>
    </citation>
    <scope>NUCLEOTIDE SEQUENCE [LARGE SCALE GENOMIC DNA]</scope>
    <source>
        <strain evidence="18 19">ATCC BAA-2444</strain>
    </source>
</reference>
<dbReference type="InterPro" id="IPR029061">
    <property type="entry name" value="THDP-binding"/>
</dbReference>
<feature type="binding site" evidence="13">
    <location>
        <position position="198"/>
    </location>
    <ligand>
        <name>thiamine diphosphate</name>
        <dbReference type="ChEBI" id="CHEBI:58937"/>
    </ligand>
</feature>
<evidence type="ECO:0000256" key="13">
    <source>
        <dbReference type="PIRSR" id="PIRSR605478-3"/>
    </source>
</evidence>
<feature type="binding site" evidence="12">
    <location>
        <position position="39"/>
    </location>
    <ligand>
        <name>substrate</name>
    </ligand>
</feature>
<dbReference type="Pfam" id="PF22613">
    <property type="entry name" value="Transketolase_C_1"/>
    <property type="match status" value="1"/>
</dbReference>
<evidence type="ECO:0000313" key="19">
    <source>
        <dbReference type="Proteomes" id="UP000317371"/>
    </source>
</evidence>
<accession>A0A540VI28</accession>
<dbReference type="InterPro" id="IPR009014">
    <property type="entry name" value="Transketo_C/PFOR_II"/>
</dbReference>
<comment type="function">
    <text evidence="16">Catalyzes the transfer of a two-carbon ketol group from a ketose donor to an aldose acceptor, via a covalent intermediate with the cofactor thiamine pyrophosphate.</text>
</comment>
<dbReference type="Pfam" id="PF00456">
    <property type="entry name" value="Transketolase_N"/>
    <property type="match status" value="1"/>
</dbReference>
<dbReference type="AlphaFoldDB" id="A0A540VI28"/>
<dbReference type="Pfam" id="PF02779">
    <property type="entry name" value="Transket_pyr"/>
    <property type="match status" value="1"/>
</dbReference>
<keyword evidence="6 14" id="KW-0479">Metal-binding</keyword>
<dbReference type="InterPro" id="IPR049557">
    <property type="entry name" value="Transketolase_CS"/>
</dbReference>
<dbReference type="GO" id="GO:0004802">
    <property type="term" value="F:transketolase activity"/>
    <property type="evidence" value="ECO:0007669"/>
    <property type="project" value="UniProtKB-UniRule"/>
</dbReference>
<gene>
    <name evidence="18" type="primary">tkt</name>
    <name evidence="18" type="ORF">FKZ61_08030</name>
</gene>
<dbReference type="FunCoup" id="A0A540VI28">
    <property type="interactions" value="416"/>
</dbReference>
<dbReference type="NCBIfam" id="TIGR00232">
    <property type="entry name" value="tktlase_bact"/>
    <property type="match status" value="1"/>
</dbReference>
<evidence type="ECO:0000256" key="6">
    <source>
        <dbReference type="ARBA" id="ARBA00022723"/>
    </source>
</evidence>
<keyword evidence="19" id="KW-1185">Reference proteome</keyword>
<comment type="subunit">
    <text evidence="2 16">Homodimer.</text>
</comment>
<feature type="binding site" evidence="12">
    <location>
        <position position="482"/>
    </location>
    <ligand>
        <name>substrate</name>
    </ligand>
</feature>
<evidence type="ECO:0000256" key="8">
    <source>
        <dbReference type="ARBA" id="ARBA00023052"/>
    </source>
</evidence>
<evidence type="ECO:0000256" key="9">
    <source>
        <dbReference type="ARBA" id="ARBA00049473"/>
    </source>
</evidence>
<evidence type="ECO:0000256" key="1">
    <source>
        <dbReference type="ARBA" id="ARBA00007131"/>
    </source>
</evidence>